<sequence>MARMGYVIVDAKSVAAGHGPHPAASPYDRRISETLGITAFELYQVELPAHAETVTHDHTDDRNDDVYAIISGSGWVVVDDTPYPITPGQFISVDLEHRRHLRAGPDGLTFIAICAEQRT</sequence>
<evidence type="ECO:0000313" key="1">
    <source>
        <dbReference type="EMBL" id="GAB34681.1"/>
    </source>
</evidence>
<keyword evidence="2" id="KW-1185">Reference proteome</keyword>
<organism evidence="1 2">
    <name type="scientific">Gordonia otitidis (strain DSM 44809 / CCUG 52243 / JCM 12355 / NBRC 100426 / IFM 10032)</name>
    <dbReference type="NCBI Taxonomy" id="1108044"/>
    <lineage>
        <taxon>Bacteria</taxon>
        <taxon>Bacillati</taxon>
        <taxon>Actinomycetota</taxon>
        <taxon>Actinomycetes</taxon>
        <taxon>Mycobacteriales</taxon>
        <taxon>Gordoniaceae</taxon>
        <taxon>Gordonia</taxon>
    </lineage>
</organism>
<protein>
    <recommendedName>
        <fullName evidence="3">Cupin 2 conserved barrel domain-containing protein</fullName>
    </recommendedName>
</protein>
<dbReference type="InterPro" id="IPR014710">
    <property type="entry name" value="RmlC-like_jellyroll"/>
</dbReference>
<dbReference type="AlphaFoldDB" id="H5TMH3"/>
<comment type="caution">
    <text evidence="1">The sequence shown here is derived from an EMBL/GenBank/DDBJ whole genome shotgun (WGS) entry which is preliminary data.</text>
</comment>
<evidence type="ECO:0000313" key="2">
    <source>
        <dbReference type="Proteomes" id="UP000005038"/>
    </source>
</evidence>
<dbReference type="Gene3D" id="2.60.120.10">
    <property type="entry name" value="Jelly Rolls"/>
    <property type="match status" value="1"/>
</dbReference>
<dbReference type="STRING" id="1108044.GOOTI_118_00160"/>
<proteinExistence type="predicted"/>
<name>H5TMH3_GORO1</name>
<accession>H5TMH3</accession>
<dbReference type="Proteomes" id="UP000005038">
    <property type="component" value="Unassembled WGS sequence"/>
</dbReference>
<dbReference type="SUPFAM" id="SSF51182">
    <property type="entry name" value="RmlC-like cupins"/>
    <property type="match status" value="1"/>
</dbReference>
<dbReference type="InterPro" id="IPR011051">
    <property type="entry name" value="RmlC_Cupin_sf"/>
</dbReference>
<evidence type="ECO:0008006" key="3">
    <source>
        <dbReference type="Google" id="ProtNLM"/>
    </source>
</evidence>
<reference evidence="1" key="1">
    <citation type="submission" date="2012-02" db="EMBL/GenBank/DDBJ databases">
        <title>Whole genome shotgun sequence of Gordonia otitidis NBRC 100426.</title>
        <authorList>
            <person name="Yoshida I."/>
            <person name="Hosoyama A."/>
            <person name="Tsuchikane K."/>
            <person name="Katsumata H."/>
            <person name="Yamazaki S."/>
            <person name="Fujita N."/>
        </authorList>
    </citation>
    <scope>NUCLEOTIDE SEQUENCE [LARGE SCALE GENOMIC DNA]</scope>
    <source>
        <strain evidence="1">NBRC 100426</strain>
    </source>
</reference>
<gene>
    <name evidence="1" type="ORF">GOOTI_118_00160</name>
</gene>
<dbReference type="EMBL" id="BAFB01000118">
    <property type="protein sequence ID" value="GAB34681.1"/>
    <property type="molecule type" value="Genomic_DNA"/>
</dbReference>